<evidence type="ECO:0000256" key="1">
    <source>
        <dbReference type="ARBA" id="ARBA00004123"/>
    </source>
</evidence>
<dbReference type="PANTHER" id="PTHR47187">
    <property type="entry name" value="NFATC2-INTERACTING PROTEIN"/>
    <property type="match status" value="1"/>
</dbReference>
<reference evidence="5" key="1">
    <citation type="submission" date="2025-08" db="UniProtKB">
        <authorList>
            <consortium name="RefSeq"/>
        </authorList>
    </citation>
    <scope>IDENTIFICATION</scope>
    <source>
        <tissue evidence="5">Whole organism</tissue>
    </source>
</reference>
<keyword evidence="4" id="KW-1185">Reference proteome</keyword>
<dbReference type="CDD" id="cd01763">
    <property type="entry name" value="Ubl_SUMO_like"/>
    <property type="match status" value="1"/>
</dbReference>
<dbReference type="OrthoDB" id="442921at2759"/>
<dbReference type="Pfam" id="PF11976">
    <property type="entry name" value="Rad60-SLD"/>
    <property type="match status" value="1"/>
</dbReference>
<dbReference type="Proteomes" id="UP000694843">
    <property type="component" value="Unplaced"/>
</dbReference>
<evidence type="ECO:0000313" key="5">
    <source>
        <dbReference type="RefSeq" id="XP_018008259.1"/>
    </source>
</evidence>
<proteinExistence type="predicted"/>
<dbReference type="OMA" id="REKNCKT"/>
<dbReference type="RefSeq" id="XP_018008259.1">
    <property type="nucleotide sequence ID" value="XM_018152770.2"/>
</dbReference>
<dbReference type="SUPFAM" id="SSF54236">
    <property type="entry name" value="Ubiquitin-like"/>
    <property type="match status" value="2"/>
</dbReference>
<evidence type="ECO:0000313" key="4">
    <source>
        <dbReference type="Proteomes" id="UP000694843"/>
    </source>
</evidence>
<dbReference type="Gene3D" id="3.10.20.90">
    <property type="entry name" value="Phosphatidylinositol 3-kinase Catalytic Subunit, Chain A, domain 1"/>
    <property type="match status" value="2"/>
</dbReference>
<dbReference type="GeneID" id="108665960"/>
<dbReference type="InterPro" id="IPR029071">
    <property type="entry name" value="Ubiquitin-like_domsf"/>
</dbReference>
<name>A0A8B7N4R3_HYAAZ</name>
<dbReference type="GO" id="GO:0005634">
    <property type="term" value="C:nucleus"/>
    <property type="evidence" value="ECO:0007669"/>
    <property type="project" value="UniProtKB-SubCell"/>
</dbReference>
<dbReference type="GO" id="GO:0045944">
    <property type="term" value="P:positive regulation of transcription by RNA polymerase II"/>
    <property type="evidence" value="ECO:0007669"/>
    <property type="project" value="TreeGrafter"/>
</dbReference>
<evidence type="ECO:0000259" key="3">
    <source>
        <dbReference type="Pfam" id="PF11976"/>
    </source>
</evidence>
<evidence type="ECO:0000256" key="2">
    <source>
        <dbReference type="ARBA" id="ARBA00023242"/>
    </source>
</evidence>
<dbReference type="KEGG" id="hazt:108665960"/>
<feature type="domain" description="Rad60/SUMO-like" evidence="3">
    <location>
        <begin position="255"/>
        <end position="325"/>
    </location>
</feature>
<keyword evidence="2" id="KW-0539">Nucleus</keyword>
<dbReference type="InterPro" id="IPR022617">
    <property type="entry name" value="Rad60/SUMO-like_dom"/>
</dbReference>
<dbReference type="PANTHER" id="PTHR47187:SF1">
    <property type="entry name" value="NFATC2-INTERACTING PROTEIN"/>
    <property type="match status" value="1"/>
</dbReference>
<accession>A0A8B7N4R3</accession>
<gene>
    <name evidence="5" type="primary">LOC108665960</name>
</gene>
<dbReference type="InterPro" id="IPR052324">
    <property type="entry name" value="NFATC2-Int_DNA_Repair"/>
</dbReference>
<dbReference type="AlphaFoldDB" id="A0A8B7N4R3"/>
<organism evidence="4 5">
    <name type="scientific">Hyalella azteca</name>
    <name type="common">Amphipod</name>
    <dbReference type="NCBI Taxonomy" id="294128"/>
    <lineage>
        <taxon>Eukaryota</taxon>
        <taxon>Metazoa</taxon>
        <taxon>Ecdysozoa</taxon>
        <taxon>Arthropoda</taxon>
        <taxon>Crustacea</taxon>
        <taxon>Multicrustacea</taxon>
        <taxon>Malacostraca</taxon>
        <taxon>Eumalacostraca</taxon>
        <taxon>Peracarida</taxon>
        <taxon>Amphipoda</taxon>
        <taxon>Senticaudata</taxon>
        <taxon>Talitrida</taxon>
        <taxon>Talitroidea</taxon>
        <taxon>Hyalellidae</taxon>
        <taxon>Hyalella</taxon>
    </lineage>
</organism>
<protein>
    <submittedName>
        <fullName evidence="5">Uncharacterized protein CG4449</fullName>
    </submittedName>
</protein>
<comment type="subcellular location">
    <subcellularLocation>
        <location evidence="1">Nucleus</location>
    </subcellularLocation>
</comment>
<sequence>MAVEKNHVLHGFDPALTFSDSDSDDLYSVDISEIKASAEAAASAKCASNSPPSAKRASFWLTPPTVKHKHSRSSDSDDEDNIICLSDKECKTPSVLSPSLELDSIKVSGRRLVKISKKTQKIFETFEKIKFDSEKLELEALDQTPEVVVSDDDDNEEILVKVKCGKSYTKFPLKQKDPFGIIYQKLAEQHNVRFDQVVLSLNDSIIHADQTPADVGLSIIDFVECGIIRSKSKETAGKNAVSATIEGLDENIDSIRLKMQCNARRGVLYVTINKFSKMSEAMKAYAEEKGKGIADFRFMFDGEKLDPDETPLTLDLDGGECIDVYDA</sequence>